<protein>
    <submittedName>
        <fullName evidence="1">Uncharacterized protein</fullName>
    </submittedName>
</protein>
<accession>A0A9J5ZMW8</accession>
<comment type="caution">
    <text evidence="1">The sequence shown here is derived from an EMBL/GenBank/DDBJ whole genome shotgun (WGS) entry which is preliminary data.</text>
</comment>
<dbReference type="OrthoDB" id="1289836at2759"/>
<name>A0A9J5ZMW8_SOLCO</name>
<sequence>MSSVFMLIVKRMKERFKSEMDDIYTDSIKFGLFSFNVVLGVGTFGRQLYDIIFKENIEATVQLTIKEFLWKSKVRNRQHYAWWTKLLNNKNVVVKINHLLLSDTPCGVVKSSYGLTSFLERLPIQSHTCARRVLKINLADNYGLIWYSFDREFAQSNLNNIGVKGLKKEEPEIECQEIGNFLEKVFSLPWSRSSTTP</sequence>
<proteinExistence type="predicted"/>
<gene>
    <name evidence="1" type="ORF">H5410_024790</name>
</gene>
<keyword evidence="2" id="KW-1185">Reference proteome</keyword>
<organism evidence="1 2">
    <name type="scientific">Solanum commersonii</name>
    <name type="common">Commerson's wild potato</name>
    <name type="synonym">Commerson's nightshade</name>
    <dbReference type="NCBI Taxonomy" id="4109"/>
    <lineage>
        <taxon>Eukaryota</taxon>
        <taxon>Viridiplantae</taxon>
        <taxon>Streptophyta</taxon>
        <taxon>Embryophyta</taxon>
        <taxon>Tracheophyta</taxon>
        <taxon>Spermatophyta</taxon>
        <taxon>Magnoliopsida</taxon>
        <taxon>eudicotyledons</taxon>
        <taxon>Gunneridae</taxon>
        <taxon>Pentapetalae</taxon>
        <taxon>asterids</taxon>
        <taxon>lamiids</taxon>
        <taxon>Solanales</taxon>
        <taxon>Solanaceae</taxon>
        <taxon>Solanoideae</taxon>
        <taxon>Solaneae</taxon>
        <taxon>Solanum</taxon>
    </lineage>
</organism>
<reference evidence="1 2" key="1">
    <citation type="submission" date="2020-09" db="EMBL/GenBank/DDBJ databases">
        <title>De no assembly of potato wild relative species, Solanum commersonii.</title>
        <authorList>
            <person name="Cho K."/>
        </authorList>
    </citation>
    <scope>NUCLEOTIDE SEQUENCE [LARGE SCALE GENOMIC DNA]</scope>
    <source>
        <strain evidence="1">LZ3.2</strain>
        <tissue evidence="1">Leaf</tissue>
    </source>
</reference>
<dbReference type="EMBL" id="JACXVP010000004">
    <property type="protein sequence ID" value="KAG5613509.1"/>
    <property type="molecule type" value="Genomic_DNA"/>
</dbReference>
<evidence type="ECO:0000313" key="1">
    <source>
        <dbReference type="EMBL" id="KAG5613509.1"/>
    </source>
</evidence>
<dbReference type="Proteomes" id="UP000824120">
    <property type="component" value="Chromosome 4"/>
</dbReference>
<evidence type="ECO:0000313" key="2">
    <source>
        <dbReference type="Proteomes" id="UP000824120"/>
    </source>
</evidence>
<dbReference type="AlphaFoldDB" id="A0A9J5ZMW8"/>